<proteinExistence type="predicted"/>
<organism evidence="1 2">
    <name type="scientific">Symbiodinium natans</name>
    <dbReference type="NCBI Taxonomy" id="878477"/>
    <lineage>
        <taxon>Eukaryota</taxon>
        <taxon>Sar</taxon>
        <taxon>Alveolata</taxon>
        <taxon>Dinophyceae</taxon>
        <taxon>Suessiales</taxon>
        <taxon>Symbiodiniaceae</taxon>
        <taxon>Symbiodinium</taxon>
    </lineage>
</organism>
<gene>
    <name evidence="1" type="ORF">SNAT2548_LOCUS377</name>
</gene>
<dbReference type="Proteomes" id="UP000604046">
    <property type="component" value="Unassembled WGS sequence"/>
</dbReference>
<dbReference type="AlphaFoldDB" id="A0A812GBI3"/>
<keyword evidence="2" id="KW-1185">Reference proteome</keyword>
<reference evidence="1" key="1">
    <citation type="submission" date="2021-02" db="EMBL/GenBank/DDBJ databases">
        <authorList>
            <person name="Dougan E. K."/>
            <person name="Rhodes N."/>
            <person name="Thang M."/>
            <person name="Chan C."/>
        </authorList>
    </citation>
    <scope>NUCLEOTIDE SEQUENCE</scope>
</reference>
<accession>A0A812GBI3</accession>
<comment type="caution">
    <text evidence="1">The sequence shown here is derived from an EMBL/GenBank/DDBJ whole genome shotgun (WGS) entry which is preliminary data.</text>
</comment>
<evidence type="ECO:0000313" key="1">
    <source>
        <dbReference type="EMBL" id="CAE6918444.1"/>
    </source>
</evidence>
<dbReference type="EMBL" id="CAJNDS010000017">
    <property type="protein sequence ID" value="CAE6918444.1"/>
    <property type="molecule type" value="Genomic_DNA"/>
</dbReference>
<evidence type="ECO:0000313" key="2">
    <source>
        <dbReference type="Proteomes" id="UP000604046"/>
    </source>
</evidence>
<sequence length="279" mass="31113">MWMSIQQPRTEEACCDADAHMSELLKKELGSLRETLMREFRQMMMEQMRDIRLLVKDIGSVCPEVVQAAPDICSFTLGEEETWLSDSSTHVGHQFEIDSEYDHVVWSEVEAGSAEAADGGDGDQDELSFEESLSSFEKVDEVKHTRWAGPWTVFQDSNVSAPAEASGPVTSLHGLPVVLLAEIRRFALADDEFNEFGGASRVMSEATVAALILDELCTSCCGVVQPALGHANVGQLCTFTKWFQGADRGSAENQDILQESWQRWHENKSLKALERCERF</sequence>
<protein>
    <submittedName>
        <fullName evidence="1">Uncharacterized protein</fullName>
    </submittedName>
</protein>
<name>A0A812GBI3_9DINO</name>